<evidence type="ECO:0000313" key="2">
    <source>
        <dbReference type="Proteomes" id="UP000595814"/>
    </source>
</evidence>
<evidence type="ECO:0000313" key="1">
    <source>
        <dbReference type="EMBL" id="QQK06964.1"/>
    </source>
</evidence>
<accession>A0AC61MR77</accession>
<keyword evidence="2" id="KW-1185">Reference proteome</keyword>
<proteinExistence type="predicted"/>
<dbReference type="EMBL" id="CP066744">
    <property type="protein sequence ID" value="QQK06964.1"/>
    <property type="molecule type" value="Genomic_DNA"/>
</dbReference>
<dbReference type="Proteomes" id="UP000595814">
    <property type="component" value="Chromosome"/>
</dbReference>
<organism evidence="1 2">
    <name type="scientific">Miniphocaeibacter halophilus</name>
    <dbReference type="NCBI Taxonomy" id="2931922"/>
    <lineage>
        <taxon>Bacteria</taxon>
        <taxon>Bacillati</taxon>
        <taxon>Bacillota</taxon>
        <taxon>Tissierellia</taxon>
        <taxon>Tissierellales</taxon>
        <taxon>Peptoniphilaceae</taxon>
        <taxon>Miniphocaeibacter</taxon>
    </lineage>
</organism>
<name>A0AC61MR77_9FIRM</name>
<sequence>MLIKDMFTKDINRDIQGVIKVGQDNVENIKQELEEYVVTDELQKHFRDFFTAYVKGINGYTDKMGVWISGFFGSGKSHLLKILSYLISNKEIEYEGEKKKAIDIFLDDNKINDPMVVANMKLASQISTDSILFNIDSRSDTGTTGKEAILSVFLKVFNEMQGYSETDPYVADLERWLEKNGKYDSFKAEFEKITGDRWKDKRYELDFLSGELVEALVNSNSMTEESAEGWYEKITSKEYSISISEFAELVNKYIEEKGNNHHVVFFVDEVGQYIGDNRELMLNLQTVVEDLGTACKGKAWVVVTSQEAIDQITVIKGDDFSKIQGRFDTRINLTSADVSEVIEKRILEKNDTAKDTLSILYKQKQSVLDNLIIFNDSVEKKKYENVDDFVRVYPFIPYQFNLLSNVLTAIRQFGASGKHLSEGERSMLAMFKESAQKVQNEEDGVLVSFDKFYNALSQFLDSSHARVVSQASRNKAINPEGEENCFNVNVLKTLFMVKYVKEITATVDNITTLMASNIDEDRLALKEKVQDALNILKSQTLIQQNGDIYIFLTDEEQEVERLITKIDVRSTEISKSIGKDIFDDIYINDKYIYPEFGGRYTFSFNKEVDEIPIGNQLGEIFVKIITPSSEYSGAKDTIKLLSSNERAVYVELPSDESFLKEKKQVLQIESFLVSNELRNFPKSDEIKGLKSSELKEYRERSKRALEDALKNATYYVEGEEVPTNSMDFKSSLTKAIGTLVKYTYNKLDYITATKDISHIRALLNKKPQMNLDEEIKENELALRDLEEFISLQTLGNAKVSIRDIKNKFSKAPYGFVDYDISWLIAKLFMDGKLEFTVSGNSINLLNTDKEVILDYITKKKFEDKVLLSLKKEIDPKKKKNLKDLYKLIFNMDMRTDESDGMTKNFKDESSRKLKEIERLYNSYFSNKDINIKYPGKEILKSGEKLFNYLVNIKNSEEFFDYIYKNRDEFEDFVEDFEPVQSFFGTSYEKSNQIDIWKKAFQTMNIYEDSKNFVNNSEIEEVVGEINHILKMDMPFNKIKDLPDLRMKFLNLYAPILEETLNPVLEQIKEYETRVSEKTAEYNLNEEFENKHIKRFKQLVEKAESYDNLKDVYSVEAEANTIFESALKNADIEYEKELEKERIRREKERQRGEEEGQEVGNDENIEKSKLKKQKTILFRNINPTRTWKIEKEEDLDNYLQELKNKIKSQIQDEDIINIEF</sequence>
<reference evidence="1 2" key="1">
    <citation type="journal article" date="2022" name="Int. J. Syst. Evol. Microbiol.">
        <title>Miniphocaeibacter halophilus sp. nov., an ammonium-tolerant acetate-producing bacterium isolated from a biogas system.</title>
        <authorList>
            <person name="Schnurer A."/>
            <person name="Singh A."/>
            <person name="Bi S."/>
            <person name="Qiao W."/>
            <person name="Westerholm M."/>
        </authorList>
    </citation>
    <scope>NUCLEOTIDE SEQUENCE [LARGE SCALE GENOMIC DNA]</scope>
    <source>
        <strain evidence="1 2">AMB_01</strain>
    </source>
</reference>
<gene>
    <name evidence="1" type="primary">brxC</name>
    <name evidence="1" type="ORF">JFY71_06340</name>
</gene>
<protein>
    <submittedName>
        <fullName evidence="1">BREX system P-loop protein BrxC</fullName>
    </submittedName>
</protein>